<protein>
    <submittedName>
        <fullName evidence="1">Uncharacterized protein</fullName>
    </submittedName>
</protein>
<dbReference type="EMBL" id="CM056818">
    <property type="protein sequence ID" value="KAJ8622306.1"/>
    <property type="molecule type" value="Genomic_DNA"/>
</dbReference>
<reference evidence="1 2" key="1">
    <citation type="journal article" date="2022" name="Hortic Res">
        <title>A haplotype resolved chromosomal level avocado genome allows analysis of novel avocado genes.</title>
        <authorList>
            <person name="Nath O."/>
            <person name="Fletcher S.J."/>
            <person name="Hayward A."/>
            <person name="Shaw L.M."/>
            <person name="Masouleh A.K."/>
            <person name="Furtado A."/>
            <person name="Henry R.J."/>
            <person name="Mitter N."/>
        </authorList>
    </citation>
    <scope>NUCLEOTIDE SEQUENCE [LARGE SCALE GENOMIC DNA]</scope>
    <source>
        <strain evidence="2">cv. Hass</strain>
    </source>
</reference>
<dbReference type="Proteomes" id="UP001234297">
    <property type="component" value="Chromosome 10"/>
</dbReference>
<proteinExistence type="predicted"/>
<comment type="caution">
    <text evidence="1">The sequence shown here is derived from an EMBL/GenBank/DDBJ whole genome shotgun (WGS) entry which is preliminary data.</text>
</comment>
<gene>
    <name evidence="1" type="ORF">MRB53_030835</name>
</gene>
<organism evidence="1 2">
    <name type="scientific">Persea americana</name>
    <name type="common">Avocado</name>
    <dbReference type="NCBI Taxonomy" id="3435"/>
    <lineage>
        <taxon>Eukaryota</taxon>
        <taxon>Viridiplantae</taxon>
        <taxon>Streptophyta</taxon>
        <taxon>Embryophyta</taxon>
        <taxon>Tracheophyta</taxon>
        <taxon>Spermatophyta</taxon>
        <taxon>Magnoliopsida</taxon>
        <taxon>Magnoliidae</taxon>
        <taxon>Laurales</taxon>
        <taxon>Lauraceae</taxon>
        <taxon>Persea</taxon>
    </lineage>
</organism>
<evidence type="ECO:0000313" key="2">
    <source>
        <dbReference type="Proteomes" id="UP001234297"/>
    </source>
</evidence>
<name>A0ACC2KMF5_PERAE</name>
<accession>A0ACC2KMF5</accession>
<evidence type="ECO:0000313" key="1">
    <source>
        <dbReference type="EMBL" id="KAJ8622306.1"/>
    </source>
</evidence>
<keyword evidence="2" id="KW-1185">Reference proteome</keyword>
<sequence length="608" mass="70362">MTLNFRYQRIFIYLSSPVRNLVITTRMALRLLTPSFSFNQSQSPQRLTTLKFGHPTIRCVAGAPAYSSLVPRRSANYKPSKWDSNFVESLESDYKRENHEMYVKKLMGDVKHLMKEVVSPLEKMELVDTVQRLGLGYLFNKEIKEVLNTIASSKPTFKTKKDLHAVALQFRLLRQHGYEVSSDAFHEFKDEKGGFKESLCMDIKGMLSLYEASHLSFQGEVVLDEAREFTSTHLKAIKGNIDPVLLKKIRHSLEIPLHWRMLRLEARWYIETYDEEDGKNPSLAELAKHDFNSVQTIYQTSLQRMSRWWRDLGLGERLEFSRDRLVECFLWTTGVIFDPQFERCREVLTKVNQLITTIDDVYDVYGSLEELELFTDAVDRWDVRAMEQLPEYMKICYLALYNTSNDIAYEALKEEGLDVIPYLRKVWTGLCKSYLVEARWYSNGYKPTLEEYLGNARTSISGTVILVHAYFSFGQKMPFEALNYSNTSSVIKWSSMILRLCNDLGTSSDEVARGDVPKSIQCYMYEAGVSESVARDHIKYLIAEAWKKMNECLVHDTPFLQPLINAGINLARMAHCMYEHGDGHGHGFSNELDKKRVSLLLAEPFKFM</sequence>